<evidence type="ECO:0000256" key="1">
    <source>
        <dbReference type="ARBA" id="ARBA00001936"/>
    </source>
</evidence>
<evidence type="ECO:0000256" key="11">
    <source>
        <dbReference type="RuleBase" id="RU003426"/>
    </source>
</evidence>
<dbReference type="SUPFAM" id="SSF53223">
    <property type="entry name" value="Aminoacid dehydrogenase-like, N-terminal domain"/>
    <property type="match status" value="1"/>
</dbReference>
<dbReference type="InterPro" id="IPR012301">
    <property type="entry name" value="Malic_N_dom"/>
</dbReference>
<dbReference type="GO" id="GO:0051287">
    <property type="term" value="F:NAD binding"/>
    <property type="evidence" value="ECO:0007669"/>
    <property type="project" value="InterPro"/>
</dbReference>
<dbReference type="GO" id="GO:0005829">
    <property type="term" value="C:cytosol"/>
    <property type="evidence" value="ECO:0007669"/>
    <property type="project" value="TreeGrafter"/>
</dbReference>
<dbReference type="GO" id="GO:0004471">
    <property type="term" value="F:malate dehydrogenase (decarboxylating) (NAD+) activity"/>
    <property type="evidence" value="ECO:0007669"/>
    <property type="project" value="TreeGrafter"/>
</dbReference>
<evidence type="ECO:0000256" key="3">
    <source>
        <dbReference type="ARBA" id="ARBA00011738"/>
    </source>
</evidence>
<evidence type="ECO:0000256" key="6">
    <source>
        <dbReference type="ARBA" id="ARBA00023211"/>
    </source>
</evidence>
<feature type="binding site" evidence="10">
    <location>
        <position position="288"/>
    </location>
    <ligand>
        <name>a divalent metal cation</name>
        <dbReference type="ChEBI" id="CHEBI:60240"/>
    </ligand>
</feature>
<evidence type="ECO:0000256" key="2">
    <source>
        <dbReference type="ARBA" id="ARBA00008785"/>
    </source>
</evidence>
<dbReference type="GO" id="GO:0005739">
    <property type="term" value="C:mitochondrion"/>
    <property type="evidence" value="ECO:0007669"/>
    <property type="project" value="EnsemblFungi"/>
</dbReference>
<protein>
    <recommendedName>
        <fullName evidence="11">Malic enzyme</fullName>
    </recommendedName>
</protein>
<evidence type="ECO:0000256" key="5">
    <source>
        <dbReference type="ARBA" id="ARBA00023027"/>
    </source>
</evidence>
<feature type="binding site" evidence="9">
    <location>
        <position position="477"/>
    </location>
    <ligand>
        <name>(S)-malate</name>
        <dbReference type="ChEBI" id="CHEBI:15589"/>
    </ligand>
</feature>
<feature type="binding site" evidence="9">
    <location>
        <position position="433"/>
    </location>
    <ligand>
        <name>(S)-malate</name>
        <dbReference type="ChEBI" id="CHEBI:15589"/>
    </ligand>
</feature>
<evidence type="ECO:0000256" key="8">
    <source>
        <dbReference type="PIRSR" id="PIRSR000106-1"/>
    </source>
</evidence>
<comment type="cofactor">
    <cofactor evidence="1">
        <name>Mn(2+)</name>
        <dbReference type="ChEBI" id="CHEBI:29035"/>
    </cofactor>
</comment>
<dbReference type="GO" id="GO:0046872">
    <property type="term" value="F:metal ion binding"/>
    <property type="evidence" value="ECO:0007669"/>
    <property type="project" value="UniProtKB-KW"/>
</dbReference>
<dbReference type="EMBL" id="LK023314">
    <property type="protein sequence ID" value="CDS04068.1"/>
    <property type="molecule type" value="Genomic_DNA"/>
</dbReference>
<dbReference type="PANTHER" id="PTHR23406">
    <property type="entry name" value="MALIC ENZYME-RELATED"/>
    <property type="match status" value="1"/>
</dbReference>
<dbReference type="GO" id="GO:0006108">
    <property type="term" value="P:malate metabolic process"/>
    <property type="evidence" value="ECO:0007669"/>
    <property type="project" value="TreeGrafter"/>
</dbReference>
<gene>
    <name evidence="14" type="ORF">LRAMOSA07023</name>
</gene>
<dbReference type="Pfam" id="PF00390">
    <property type="entry name" value="malic"/>
    <property type="match status" value="1"/>
</dbReference>
<evidence type="ECO:0000259" key="12">
    <source>
        <dbReference type="SMART" id="SM00919"/>
    </source>
</evidence>
<feature type="active site" description="Proton donor" evidence="8">
    <location>
        <position position="116"/>
    </location>
</feature>
<proteinExistence type="inferred from homology"/>
<evidence type="ECO:0000313" key="14">
    <source>
        <dbReference type="EMBL" id="CDS04068.1"/>
    </source>
</evidence>
<dbReference type="SUPFAM" id="SSF51735">
    <property type="entry name" value="NAD(P)-binding Rossmann-fold domains"/>
    <property type="match status" value="1"/>
</dbReference>
<dbReference type="CDD" id="cd05312">
    <property type="entry name" value="NAD_bind_1_malic_enz"/>
    <property type="match status" value="1"/>
</dbReference>
<evidence type="ECO:0000259" key="13">
    <source>
        <dbReference type="SMART" id="SM01274"/>
    </source>
</evidence>
<keyword evidence="7" id="KW-0456">Lyase</keyword>
<dbReference type="Pfam" id="PF03949">
    <property type="entry name" value="Malic_M"/>
    <property type="match status" value="1"/>
</dbReference>
<dbReference type="Gene3D" id="3.40.50.720">
    <property type="entry name" value="NAD(P)-binding Rossmann-like Domain"/>
    <property type="match status" value="1"/>
</dbReference>
<dbReference type="InterPro" id="IPR015884">
    <property type="entry name" value="Malic_enzyme_CS"/>
</dbReference>
<dbReference type="InterPro" id="IPR001891">
    <property type="entry name" value="Malic_OxRdtase"/>
</dbReference>
<feature type="domain" description="Malic enzyme N-terminal" evidence="13">
    <location>
        <begin position="93"/>
        <end position="279"/>
    </location>
</feature>
<dbReference type="SMART" id="SM01274">
    <property type="entry name" value="malic"/>
    <property type="match status" value="1"/>
</dbReference>
<dbReference type="OrthoDB" id="5365701at2759"/>
<sequence length="581" mass="64808">MSFSFHSLKVDTYGDQPGNPKHVKTCLAGQAILDKPLLNKGTGFTKEEREQFRLCSLLPYKINTLDEQTARLKEQYDKLERPIIKNAFMQNIHDQNETLFYNFVIQNLESILPIIYTPTEGEYIASYSHVFHRPRGVYLNYPEDDNLEHVLLEGALQNGIAPENVDVIVVTDGGAILGIGDQGVGGVAISVAKLVLYTAMAGINPARVLPVVLDVGTNNEKLLDDPLYLGWRHKRVEGNDYDEFVDKFTQCVQKHFTRAFLHWEDFGVQNARKLLVKYQPAMATFNDDIQGTGAITIASIMSALKISGGKMRDQRFVIYGSGTAGMGIADQVRSYMETKDGMDTHEAEKHIWCLDKQGLLTKDMNDLSEQQKRYARDPKEWGGDGNKGLLDVVKQVHPTVLIGCSTQPGAFTQEIVETMAQHCEHPIIFPLSNPTRLHEAKPNDLFQWTKGKVFVATGSPFDPVEYDGDKYQVAECNNSFVFPGIGLGCVVSQAKHCTDPMIFAAANAISECSPSMQSKDRKHSLLPDVKDAREVSAQVAIAVAKKAIELGEAKVLLNDVEAAVRDFMWEPRYADYELVRD</sequence>
<comment type="subunit">
    <text evidence="3">Homodimer.</text>
</comment>
<keyword evidence="11" id="KW-0560">Oxidoreductase</keyword>
<dbReference type="Gene3D" id="3.40.50.10380">
    <property type="entry name" value="Malic enzyme, N-terminal domain"/>
    <property type="match status" value="1"/>
</dbReference>
<evidence type="ECO:0000256" key="9">
    <source>
        <dbReference type="PIRSR" id="PIRSR000106-2"/>
    </source>
</evidence>
<dbReference type="PRINTS" id="PR00072">
    <property type="entry name" value="MALOXRDTASE"/>
</dbReference>
<feature type="binding site" evidence="10">
    <location>
        <position position="265"/>
    </location>
    <ligand>
        <name>a divalent metal cation</name>
        <dbReference type="ChEBI" id="CHEBI:60240"/>
    </ligand>
</feature>
<dbReference type="FunFam" id="3.40.50.720:FF:000182">
    <property type="entry name" value="NAD-dependent malic enzyme"/>
    <property type="match status" value="1"/>
</dbReference>
<dbReference type="PIRSF" id="PIRSF000106">
    <property type="entry name" value="ME"/>
    <property type="match status" value="1"/>
</dbReference>
<dbReference type="GO" id="GO:0006520">
    <property type="term" value="P:amino acid metabolic process"/>
    <property type="evidence" value="ECO:0007669"/>
    <property type="project" value="EnsemblFungi"/>
</dbReference>
<comment type="cofactor">
    <cofactor evidence="10">
        <name>Mg(2+)</name>
        <dbReference type="ChEBI" id="CHEBI:18420"/>
    </cofactor>
    <cofactor evidence="10">
        <name>Mn(2+)</name>
        <dbReference type="ChEBI" id="CHEBI:29035"/>
    </cofactor>
    <text evidence="10">Divalent metal cations. Prefers magnesium or manganese.</text>
</comment>
<name>A0A077WD23_9FUNG</name>
<keyword evidence="4 10" id="KW-0479">Metal-binding</keyword>
<reference evidence="14" key="1">
    <citation type="journal article" date="2014" name="Genome Announc.">
        <title>De novo whole-genome sequence and genome annotation of Lichtheimia ramosa.</title>
        <authorList>
            <person name="Linde J."/>
            <person name="Schwartze V."/>
            <person name="Binder U."/>
            <person name="Lass-Florl C."/>
            <person name="Voigt K."/>
            <person name="Horn F."/>
        </authorList>
    </citation>
    <scope>NUCLEOTIDE SEQUENCE</scope>
    <source>
        <strain evidence="14">JMRC FSU:6197</strain>
    </source>
</reference>
<keyword evidence="5" id="KW-0520">NAD</keyword>
<dbReference type="PROSITE" id="PS00331">
    <property type="entry name" value="MALIC_ENZYMES"/>
    <property type="match status" value="1"/>
</dbReference>
<dbReference type="SMART" id="SM00919">
    <property type="entry name" value="Malic_M"/>
    <property type="match status" value="1"/>
</dbReference>
<dbReference type="InterPro" id="IPR046346">
    <property type="entry name" value="Aminoacid_DH-like_N_sf"/>
</dbReference>
<dbReference type="InterPro" id="IPR036291">
    <property type="entry name" value="NAD(P)-bd_dom_sf"/>
</dbReference>
<dbReference type="InterPro" id="IPR012302">
    <property type="entry name" value="Malic_NAD-bd"/>
</dbReference>
<dbReference type="InterPro" id="IPR037062">
    <property type="entry name" value="Malic_N_dom_sf"/>
</dbReference>
<dbReference type="NCBIfam" id="NF010052">
    <property type="entry name" value="PRK13529.1"/>
    <property type="match status" value="1"/>
</dbReference>
<dbReference type="GO" id="GO:0016829">
    <property type="term" value="F:lyase activity"/>
    <property type="evidence" value="ECO:0007669"/>
    <property type="project" value="UniProtKB-KW"/>
</dbReference>
<dbReference type="PANTHER" id="PTHR23406:SF34">
    <property type="entry name" value="NAD-DEPENDENT MALIC ENZYME, MITOCHONDRIAL"/>
    <property type="match status" value="1"/>
</dbReference>
<accession>A0A077WD23</accession>
<evidence type="ECO:0000256" key="7">
    <source>
        <dbReference type="ARBA" id="ARBA00023239"/>
    </source>
</evidence>
<organism evidence="14">
    <name type="scientific">Lichtheimia ramosa</name>
    <dbReference type="NCBI Taxonomy" id="688394"/>
    <lineage>
        <taxon>Eukaryota</taxon>
        <taxon>Fungi</taxon>
        <taxon>Fungi incertae sedis</taxon>
        <taxon>Mucoromycota</taxon>
        <taxon>Mucoromycotina</taxon>
        <taxon>Mucoromycetes</taxon>
        <taxon>Mucorales</taxon>
        <taxon>Lichtheimiaceae</taxon>
        <taxon>Lichtheimia</taxon>
    </lineage>
</organism>
<feature type="binding site" evidence="10">
    <location>
        <position position="264"/>
    </location>
    <ligand>
        <name>a divalent metal cation</name>
        <dbReference type="ChEBI" id="CHEBI:60240"/>
    </ligand>
</feature>
<keyword evidence="6" id="KW-0464">Manganese</keyword>
<evidence type="ECO:0000256" key="4">
    <source>
        <dbReference type="ARBA" id="ARBA00022723"/>
    </source>
</evidence>
<dbReference type="AlphaFoldDB" id="A0A077WD23"/>
<evidence type="ECO:0000256" key="10">
    <source>
        <dbReference type="PIRSR" id="PIRSR000106-3"/>
    </source>
</evidence>
<feature type="active site" description="Proton acceptor" evidence="8">
    <location>
        <position position="193"/>
    </location>
</feature>
<feature type="domain" description="Malic enzyme NAD-binding" evidence="12">
    <location>
        <begin position="289"/>
        <end position="548"/>
    </location>
</feature>
<comment type="similarity">
    <text evidence="2 11">Belongs to the malic enzymes family.</text>
</comment>
<dbReference type="FunFam" id="3.40.50.10380:FF:000001">
    <property type="entry name" value="NAD-dependent malic enzyme"/>
    <property type="match status" value="1"/>
</dbReference>